<keyword evidence="3" id="KW-1185">Reference proteome</keyword>
<reference evidence="3" key="1">
    <citation type="journal article" date="2019" name="Int. J. Syst. Evol. Microbiol.">
        <title>The Global Catalogue of Microorganisms (GCM) 10K type strain sequencing project: providing services to taxonomists for standard genome sequencing and annotation.</title>
        <authorList>
            <consortium name="The Broad Institute Genomics Platform"/>
            <consortium name="The Broad Institute Genome Sequencing Center for Infectious Disease"/>
            <person name="Wu L."/>
            <person name="Ma J."/>
        </authorList>
    </citation>
    <scope>NUCLEOTIDE SEQUENCE [LARGE SCALE GENOMIC DNA]</scope>
    <source>
        <strain evidence="3">KCTC 52127</strain>
    </source>
</reference>
<feature type="transmembrane region" description="Helical" evidence="1">
    <location>
        <begin position="12"/>
        <end position="37"/>
    </location>
</feature>
<comment type="caution">
    <text evidence="2">The sequence shown here is derived from an EMBL/GenBank/DDBJ whole genome shotgun (WGS) entry which is preliminary data.</text>
</comment>
<dbReference type="Proteomes" id="UP001597508">
    <property type="component" value="Unassembled WGS sequence"/>
</dbReference>
<keyword evidence="1" id="KW-1133">Transmembrane helix</keyword>
<evidence type="ECO:0000256" key="1">
    <source>
        <dbReference type="SAM" id="Phobius"/>
    </source>
</evidence>
<sequence length="87" mass="10334">MKNSVKWRTVIALILMYIAILMSWEWAWGVLFLYWVIPDLFSGVTYFVEPIYKNENPNLYWVIVISWILLALYSLSDLVVNINPYSL</sequence>
<evidence type="ECO:0000313" key="3">
    <source>
        <dbReference type="Proteomes" id="UP001597508"/>
    </source>
</evidence>
<keyword evidence="1" id="KW-0812">Transmembrane</keyword>
<dbReference type="EMBL" id="JBHULH010000003">
    <property type="protein sequence ID" value="MFD2567263.1"/>
    <property type="molecule type" value="Genomic_DNA"/>
</dbReference>
<proteinExistence type="predicted"/>
<feature type="transmembrane region" description="Helical" evidence="1">
    <location>
        <begin position="59"/>
        <end position="80"/>
    </location>
</feature>
<gene>
    <name evidence="2" type="ORF">ACFSRZ_07760</name>
</gene>
<protein>
    <submittedName>
        <fullName evidence="2">Uncharacterized protein</fullName>
    </submittedName>
</protein>
<dbReference type="RefSeq" id="WP_379665971.1">
    <property type="nucleotide sequence ID" value="NZ_JBHULH010000003.1"/>
</dbReference>
<accession>A0ABW5LR24</accession>
<keyword evidence="1" id="KW-0472">Membrane</keyword>
<organism evidence="2 3">
    <name type="scientific">Pseudotenacibaculum haliotis</name>
    <dbReference type="NCBI Taxonomy" id="1862138"/>
    <lineage>
        <taxon>Bacteria</taxon>
        <taxon>Pseudomonadati</taxon>
        <taxon>Bacteroidota</taxon>
        <taxon>Flavobacteriia</taxon>
        <taxon>Flavobacteriales</taxon>
        <taxon>Flavobacteriaceae</taxon>
        <taxon>Pseudotenacibaculum</taxon>
    </lineage>
</organism>
<evidence type="ECO:0000313" key="2">
    <source>
        <dbReference type="EMBL" id="MFD2567263.1"/>
    </source>
</evidence>
<name>A0ABW5LR24_9FLAO</name>